<dbReference type="Pfam" id="PF01258">
    <property type="entry name" value="zf-dskA_traR"/>
    <property type="match status" value="1"/>
</dbReference>
<name>A0A556S8Z8_9GAMM</name>
<comment type="caution">
    <text evidence="6">The sequence shown here is derived from an EMBL/GenBank/DDBJ whole genome shotgun (WGS) entry which is preliminary data.</text>
</comment>
<evidence type="ECO:0000256" key="3">
    <source>
        <dbReference type="ARBA" id="ARBA00022833"/>
    </source>
</evidence>
<sequence length="73" mass="8277">MRNLGDVVDRANNLTQHEIDSLVANRKIYHGHSSSYCCECGEPIPEARRDAVPGVSLCIDCQRINEMRRRHGI</sequence>
<accession>A0A556S8Z8</accession>
<evidence type="ECO:0000313" key="7">
    <source>
        <dbReference type="Proteomes" id="UP000319483"/>
    </source>
</evidence>
<protein>
    <submittedName>
        <fullName evidence="6">TraR/DksA family transcriptional regulator</fullName>
    </submittedName>
</protein>
<dbReference type="RefSeq" id="WP_144092693.1">
    <property type="nucleotide sequence ID" value="NZ_VMHM01000015.1"/>
</dbReference>
<feature type="domain" description="Zinc finger DksA/TraR C4-type" evidence="5">
    <location>
        <begin position="35"/>
        <end position="64"/>
    </location>
</feature>
<feature type="zinc finger region" description="dksA C4-type" evidence="4">
    <location>
        <begin position="37"/>
        <end position="61"/>
    </location>
</feature>
<evidence type="ECO:0000256" key="1">
    <source>
        <dbReference type="ARBA" id="ARBA00022723"/>
    </source>
</evidence>
<organism evidence="6 7">
    <name type="scientific">Gilliamella apicola</name>
    <dbReference type="NCBI Taxonomy" id="1196095"/>
    <lineage>
        <taxon>Bacteria</taxon>
        <taxon>Pseudomonadati</taxon>
        <taxon>Pseudomonadota</taxon>
        <taxon>Gammaproteobacteria</taxon>
        <taxon>Orbales</taxon>
        <taxon>Orbaceae</taxon>
        <taxon>Gilliamella</taxon>
    </lineage>
</organism>
<evidence type="ECO:0000259" key="5">
    <source>
        <dbReference type="Pfam" id="PF01258"/>
    </source>
</evidence>
<keyword evidence="3" id="KW-0862">Zinc</keyword>
<dbReference type="NCBIfam" id="TIGR02419">
    <property type="entry name" value="C4_traR_proteo"/>
    <property type="match status" value="1"/>
</dbReference>
<reference evidence="6 7" key="1">
    <citation type="submission" date="2019-07" db="EMBL/GenBank/DDBJ databases">
        <title>Gilliamella genomes.</title>
        <authorList>
            <person name="Zheng H."/>
        </authorList>
    </citation>
    <scope>NUCLEOTIDE SEQUENCE [LARGE SCALE GENOMIC DNA]</scope>
    <source>
        <strain evidence="6 7">W8127</strain>
    </source>
</reference>
<dbReference type="InterPro" id="IPR012783">
    <property type="entry name" value="Znf_C4_TraR"/>
</dbReference>
<dbReference type="PROSITE" id="PS51128">
    <property type="entry name" value="ZF_DKSA_2"/>
    <property type="match status" value="1"/>
</dbReference>
<dbReference type="GO" id="GO:0008270">
    <property type="term" value="F:zinc ion binding"/>
    <property type="evidence" value="ECO:0007669"/>
    <property type="project" value="UniProtKB-KW"/>
</dbReference>
<dbReference type="InterPro" id="IPR020460">
    <property type="entry name" value="Znf_C4-type_bac"/>
</dbReference>
<evidence type="ECO:0000256" key="4">
    <source>
        <dbReference type="PROSITE-ProRule" id="PRU00510"/>
    </source>
</evidence>
<dbReference type="AlphaFoldDB" id="A0A556S8Z8"/>
<dbReference type="Proteomes" id="UP000319483">
    <property type="component" value="Unassembled WGS sequence"/>
</dbReference>
<dbReference type="Gene3D" id="1.20.120.910">
    <property type="entry name" value="DksA, coiled-coil domain"/>
    <property type="match status" value="1"/>
</dbReference>
<dbReference type="EMBL" id="VMHM01000015">
    <property type="protein sequence ID" value="TSJ97619.1"/>
    <property type="molecule type" value="Genomic_DNA"/>
</dbReference>
<dbReference type="PRINTS" id="PR00618">
    <property type="entry name" value="DKSAZNFINGER"/>
</dbReference>
<evidence type="ECO:0000256" key="2">
    <source>
        <dbReference type="ARBA" id="ARBA00022771"/>
    </source>
</evidence>
<gene>
    <name evidence="6" type="ORF">FPQ15_10955</name>
</gene>
<dbReference type="GO" id="GO:1900378">
    <property type="term" value="P:positive regulation of secondary metabolite biosynthetic process"/>
    <property type="evidence" value="ECO:0007669"/>
    <property type="project" value="TreeGrafter"/>
</dbReference>
<dbReference type="InterPro" id="IPR000962">
    <property type="entry name" value="Znf_DskA_TraR"/>
</dbReference>
<evidence type="ECO:0000313" key="6">
    <source>
        <dbReference type="EMBL" id="TSJ97619.1"/>
    </source>
</evidence>
<proteinExistence type="predicted"/>
<dbReference type="SUPFAM" id="SSF57716">
    <property type="entry name" value="Glucocorticoid receptor-like (DNA-binding domain)"/>
    <property type="match status" value="1"/>
</dbReference>
<keyword evidence="1" id="KW-0479">Metal-binding</keyword>
<dbReference type="PANTHER" id="PTHR38777:SF1">
    <property type="entry name" value="DNAK SUPPRESSOR PROTEIN"/>
    <property type="match status" value="1"/>
</dbReference>
<keyword evidence="2" id="KW-0863">Zinc-finger</keyword>
<dbReference type="PANTHER" id="PTHR38777">
    <property type="entry name" value="FELS-2 PROPHAGE PROTEIN"/>
    <property type="match status" value="1"/>
</dbReference>